<feature type="transmembrane region" description="Helical" evidence="8">
    <location>
        <begin position="222"/>
        <end position="239"/>
    </location>
</feature>
<dbReference type="RefSeq" id="WP_408624577.1">
    <property type="nucleotide sequence ID" value="NZ_JBEQCT010000007.1"/>
</dbReference>
<dbReference type="CDD" id="cd13962">
    <property type="entry name" value="PT_UbiA_UBIAD1"/>
    <property type="match status" value="1"/>
</dbReference>
<evidence type="ECO:0000256" key="4">
    <source>
        <dbReference type="ARBA" id="ARBA00022679"/>
    </source>
</evidence>
<evidence type="ECO:0000256" key="7">
    <source>
        <dbReference type="ARBA" id="ARBA00023136"/>
    </source>
</evidence>
<dbReference type="NCBIfam" id="NF004750">
    <property type="entry name" value="PRK06080.1-2"/>
    <property type="match status" value="1"/>
</dbReference>
<keyword evidence="6 8" id="KW-1133">Transmembrane helix</keyword>
<dbReference type="PANTHER" id="PTHR13929:SF0">
    <property type="entry name" value="UBIA PRENYLTRANSFERASE DOMAIN-CONTAINING PROTEIN 1"/>
    <property type="match status" value="1"/>
</dbReference>
<evidence type="ECO:0000256" key="2">
    <source>
        <dbReference type="ARBA" id="ARBA00022428"/>
    </source>
</evidence>
<keyword evidence="5 8" id="KW-0812">Transmembrane</keyword>
<evidence type="ECO:0000313" key="11">
    <source>
        <dbReference type="Proteomes" id="UP001629953"/>
    </source>
</evidence>
<comment type="catalytic activity">
    <reaction evidence="8">
        <text>an all-trans-polyprenyl diphosphate + 1,4-dihydroxy-2-naphthoate + H(+) = a 2-demethylmenaquinol + CO2 + diphosphate</text>
        <dbReference type="Rhea" id="RHEA:26478"/>
        <dbReference type="Rhea" id="RHEA-COMP:9563"/>
        <dbReference type="Rhea" id="RHEA-COMP:9564"/>
        <dbReference type="ChEBI" id="CHEBI:11173"/>
        <dbReference type="ChEBI" id="CHEBI:15378"/>
        <dbReference type="ChEBI" id="CHEBI:16526"/>
        <dbReference type="ChEBI" id="CHEBI:33019"/>
        <dbReference type="ChEBI" id="CHEBI:55437"/>
        <dbReference type="ChEBI" id="CHEBI:58914"/>
        <dbReference type="EC" id="2.5.1.74"/>
    </reaction>
</comment>
<dbReference type="NCBIfam" id="TIGR00751">
    <property type="entry name" value="menA"/>
    <property type="match status" value="1"/>
</dbReference>
<sequence>MVLSAWIEAIRLRTLPLATASILLGSALAAYYHGFKTSVFIFSMTTALLLQILSNLANDYGDAMHGTDNDSRVGPARAIQSGVISAAAMKRAVFICAGLAILSGLALLTVGLANNWRAWVCFIALGIAAVIAAITYTMGKMPYGYRGFGDISVFLFFGLLGVAGSYYLHTGGLERSVWLPAIASGLLSAAVLNINNIRDLEPDKAAGKHTLAVRLGAHLARVYHQVLVLGALVAFVLFVREVHSYAGYLVLLAAIPLVKSAWTVYHSRDPQILDGLLKQTAKLSLFANVSLSVGLLISMYPAFR</sequence>
<evidence type="ECO:0000256" key="1">
    <source>
        <dbReference type="ARBA" id="ARBA00004141"/>
    </source>
</evidence>
<dbReference type="EC" id="2.5.1.74" evidence="8 9"/>
<feature type="transmembrane region" description="Helical" evidence="8">
    <location>
        <begin position="148"/>
        <end position="169"/>
    </location>
</feature>
<dbReference type="Pfam" id="PF01040">
    <property type="entry name" value="UbiA"/>
    <property type="match status" value="1"/>
</dbReference>
<gene>
    <name evidence="8" type="primary">menA</name>
    <name evidence="10" type="ORF">ABUE30_14680</name>
</gene>
<feature type="transmembrane region" description="Helical" evidence="8">
    <location>
        <begin position="245"/>
        <end position="265"/>
    </location>
</feature>
<dbReference type="InterPro" id="IPR004657">
    <property type="entry name" value="MenA"/>
</dbReference>
<keyword evidence="3 8" id="KW-1003">Cell membrane</keyword>
<comment type="pathway">
    <text evidence="8">Quinol/quinone metabolism; menaquinone biosynthesis; menaquinol from 1,4-dihydroxy-2-naphthoate: step 1/2.</text>
</comment>
<keyword evidence="7 8" id="KW-0472">Membrane</keyword>
<dbReference type="InterPro" id="IPR026046">
    <property type="entry name" value="UBIAD1"/>
</dbReference>
<feature type="transmembrane region" description="Helical" evidence="8">
    <location>
        <begin position="39"/>
        <end position="57"/>
    </location>
</feature>
<organism evidence="10 11">
    <name type="scientific">Celerinatantimonas yamalensis</name>
    <dbReference type="NCBI Taxonomy" id="559956"/>
    <lineage>
        <taxon>Bacteria</taxon>
        <taxon>Pseudomonadati</taxon>
        <taxon>Pseudomonadota</taxon>
        <taxon>Gammaproteobacteria</taxon>
        <taxon>Celerinatantimonadaceae</taxon>
        <taxon>Celerinatantimonas</taxon>
    </lineage>
</organism>
<keyword evidence="11" id="KW-1185">Reference proteome</keyword>
<dbReference type="GO" id="GO:0046428">
    <property type="term" value="F:1,4-dihydroxy-2-naphthoate polyprenyltransferase activity"/>
    <property type="evidence" value="ECO:0007669"/>
    <property type="project" value="UniProtKB-EC"/>
</dbReference>
<comment type="subcellular location">
    <subcellularLocation>
        <location evidence="8">Cell membrane</location>
        <topology evidence="8">Multi-pass membrane protein</topology>
    </subcellularLocation>
    <subcellularLocation>
        <location evidence="1">Membrane</location>
        <topology evidence="1">Multi-pass membrane protein</topology>
    </subcellularLocation>
</comment>
<dbReference type="InterPro" id="IPR044878">
    <property type="entry name" value="UbiA_sf"/>
</dbReference>
<dbReference type="Gene3D" id="1.10.357.140">
    <property type="entry name" value="UbiA prenyltransferase"/>
    <property type="match status" value="1"/>
</dbReference>
<evidence type="ECO:0000256" key="8">
    <source>
        <dbReference type="HAMAP-Rule" id="MF_01937"/>
    </source>
</evidence>
<dbReference type="HAMAP" id="MF_01937">
    <property type="entry name" value="MenA_1"/>
    <property type="match status" value="1"/>
</dbReference>
<keyword evidence="4 8" id="KW-0808">Transferase</keyword>
<feature type="transmembrane region" description="Helical" evidence="8">
    <location>
        <begin position="285"/>
        <end position="303"/>
    </location>
</feature>
<dbReference type="InterPro" id="IPR000537">
    <property type="entry name" value="UbiA_prenyltransferase"/>
</dbReference>
<feature type="transmembrane region" description="Helical" evidence="8">
    <location>
        <begin position="175"/>
        <end position="194"/>
    </location>
</feature>
<dbReference type="PANTHER" id="PTHR13929">
    <property type="entry name" value="1,4-DIHYDROXY-2-NAPHTHOATE OCTAPRENYLTRANSFERASE"/>
    <property type="match status" value="1"/>
</dbReference>
<comment type="similarity">
    <text evidence="8">Belongs to the MenA family. Type 1 subfamily.</text>
</comment>
<protein>
    <recommendedName>
        <fullName evidence="8 9">1,4-dihydroxy-2-naphthoate octaprenyltransferase</fullName>
        <shortName evidence="8">DHNA-octaprenyltransferase</shortName>
        <ecNumber evidence="8 9">2.5.1.74</ecNumber>
    </recommendedName>
</protein>
<comment type="function">
    <text evidence="8">Conversion of 1,4-dihydroxy-2-naphthoate (DHNA) to demethylmenaquinone (DMK).</text>
</comment>
<evidence type="ECO:0000256" key="9">
    <source>
        <dbReference type="NCBIfam" id="TIGR00751"/>
    </source>
</evidence>
<dbReference type="EMBL" id="JBEQCT010000007">
    <property type="protein sequence ID" value="MFM2486292.1"/>
    <property type="molecule type" value="Genomic_DNA"/>
</dbReference>
<evidence type="ECO:0000256" key="6">
    <source>
        <dbReference type="ARBA" id="ARBA00022989"/>
    </source>
</evidence>
<accession>A0ABW9G9U5</accession>
<proteinExistence type="inferred from homology"/>
<reference evidence="10 11" key="1">
    <citation type="journal article" date="2013" name="Int. J. Syst. Evol. Microbiol.">
        <title>Celerinatantimonas yamalensis sp. nov., a cold-adapted diazotrophic bacterium from a cold permafrost brine.</title>
        <authorList>
            <person name="Shcherbakova V."/>
            <person name="Chuvilskaya N."/>
            <person name="Rivkina E."/>
            <person name="Demidov N."/>
            <person name="Uchaeva V."/>
            <person name="Suetin S."/>
            <person name="Suzina N."/>
            <person name="Gilichinsky D."/>
        </authorList>
    </citation>
    <scope>NUCLEOTIDE SEQUENCE [LARGE SCALE GENOMIC DNA]</scope>
    <source>
        <strain evidence="10 11">C7</strain>
    </source>
</reference>
<dbReference type="PIRSF" id="PIRSF005355">
    <property type="entry name" value="UBIAD1"/>
    <property type="match status" value="1"/>
</dbReference>
<evidence type="ECO:0000313" key="10">
    <source>
        <dbReference type="EMBL" id="MFM2486292.1"/>
    </source>
</evidence>
<name>A0ABW9G9U5_9GAMM</name>
<keyword evidence="2 8" id="KW-0474">Menaquinone biosynthesis</keyword>
<dbReference type="Proteomes" id="UP001629953">
    <property type="component" value="Unassembled WGS sequence"/>
</dbReference>
<comment type="caution">
    <text evidence="10">The sequence shown here is derived from an EMBL/GenBank/DDBJ whole genome shotgun (WGS) entry which is preliminary data.</text>
</comment>
<feature type="transmembrane region" description="Helical" evidence="8">
    <location>
        <begin position="116"/>
        <end position="136"/>
    </location>
</feature>
<feature type="transmembrane region" description="Helical" evidence="8">
    <location>
        <begin position="92"/>
        <end position="110"/>
    </location>
</feature>
<evidence type="ECO:0000256" key="5">
    <source>
        <dbReference type="ARBA" id="ARBA00022692"/>
    </source>
</evidence>
<evidence type="ECO:0000256" key="3">
    <source>
        <dbReference type="ARBA" id="ARBA00022475"/>
    </source>
</evidence>